<dbReference type="GO" id="GO:0008168">
    <property type="term" value="F:methyltransferase activity"/>
    <property type="evidence" value="ECO:0007669"/>
    <property type="project" value="UniProtKB-KW"/>
</dbReference>
<keyword evidence="6" id="KW-1185">Reference proteome</keyword>
<dbReference type="Gene3D" id="2.20.130.10">
    <property type="entry name" value="CAC2371-like domains"/>
    <property type="match status" value="1"/>
</dbReference>
<evidence type="ECO:0000313" key="6">
    <source>
        <dbReference type="Proteomes" id="UP001183388"/>
    </source>
</evidence>
<comment type="caution">
    <text evidence="5">The sequence shown here is derived from an EMBL/GenBank/DDBJ whole genome shotgun (WGS) entry which is preliminary data.</text>
</comment>
<dbReference type="EC" id="2.1.-.-" evidence="5"/>
<evidence type="ECO:0000313" key="5">
    <source>
        <dbReference type="EMBL" id="MDT0310270.1"/>
    </source>
</evidence>
<keyword evidence="2 5" id="KW-0808">Transferase</keyword>
<evidence type="ECO:0000256" key="1">
    <source>
        <dbReference type="ARBA" id="ARBA00022603"/>
    </source>
</evidence>
<evidence type="ECO:0000259" key="4">
    <source>
        <dbReference type="Pfam" id="PF13649"/>
    </source>
</evidence>
<gene>
    <name evidence="5" type="ORF">RM780_25445</name>
</gene>
<keyword evidence="1 5" id="KW-0489">Methyltransferase</keyword>
<keyword evidence="3" id="KW-0949">S-adenosyl-L-methionine</keyword>
<dbReference type="PANTHER" id="PTHR43464">
    <property type="entry name" value="METHYLTRANSFERASE"/>
    <property type="match status" value="1"/>
</dbReference>
<sequence length="246" mass="26449">MAEPGGGVRLYGDLASWWPLISPVEVYEEDAEIAAELFASATRSVREVLELGSGGGHLARHWGSRYALTLVDLSPQMLAVSRALNPGAEHLVGDMRTLRLGWAFDAVLVHDAIGYMTTEEDLAAVFRTAFAHCRPGGTAVFFPDHVAESYGPVTACGGSDGQDGRGVRYLEWGLPAVPGECSVRTDYTFTLRGAAGEVEVVHETHVTGLFPVAVWERLLAQAGFAVSAVREDGGRERTLFLAHRPA</sequence>
<name>A0ABU2LFA4_9ACTN</name>
<dbReference type="SUPFAM" id="SSF53335">
    <property type="entry name" value="S-adenosyl-L-methionine-dependent methyltransferases"/>
    <property type="match status" value="1"/>
</dbReference>
<dbReference type="InterPro" id="IPR041698">
    <property type="entry name" value="Methyltransf_25"/>
</dbReference>
<dbReference type="RefSeq" id="WP_311633241.1">
    <property type="nucleotide sequence ID" value="NZ_JAVREN010000062.1"/>
</dbReference>
<dbReference type="Proteomes" id="UP001183388">
    <property type="component" value="Unassembled WGS sequence"/>
</dbReference>
<dbReference type="InterPro" id="IPR029063">
    <property type="entry name" value="SAM-dependent_MTases_sf"/>
</dbReference>
<dbReference type="GO" id="GO:0032259">
    <property type="term" value="P:methylation"/>
    <property type="evidence" value="ECO:0007669"/>
    <property type="project" value="UniProtKB-KW"/>
</dbReference>
<feature type="domain" description="Methyltransferase" evidence="4">
    <location>
        <begin position="48"/>
        <end position="137"/>
    </location>
</feature>
<evidence type="ECO:0000256" key="3">
    <source>
        <dbReference type="ARBA" id="ARBA00022691"/>
    </source>
</evidence>
<proteinExistence type="predicted"/>
<dbReference type="EMBL" id="JAVREN010000062">
    <property type="protein sequence ID" value="MDT0310270.1"/>
    <property type="molecule type" value="Genomic_DNA"/>
</dbReference>
<dbReference type="Pfam" id="PF13649">
    <property type="entry name" value="Methyltransf_25"/>
    <property type="match status" value="1"/>
</dbReference>
<dbReference type="Gene3D" id="3.40.50.150">
    <property type="entry name" value="Vaccinia Virus protein VP39"/>
    <property type="match status" value="1"/>
</dbReference>
<accession>A0ABU2LFA4</accession>
<organism evidence="5 6">
    <name type="scientific">Streptomyces boetiae</name>
    <dbReference type="NCBI Taxonomy" id="3075541"/>
    <lineage>
        <taxon>Bacteria</taxon>
        <taxon>Bacillati</taxon>
        <taxon>Actinomycetota</taxon>
        <taxon>Actinomycetes</taxon>
        <taxon>Kitasatosporales</taxon>
        <taxon>Streptomycetaceae</taxon>
        <taxon>Streptomyces</taxon>
    </lineage>
</organism>
<evidence type="ECO:0000256" key="2">
    <source>
        <dbReference type="ARBA" id="ARBA00022679"/>
    </source>
</evidence>
<reference evidence="6" key="1">
    <citation type="submission" date="2023-07" db="EMBL/GenBank/DDBJ databases">
        <title>30 novel species of actinomycetes from the DSMZ collection.</title>
        <authorList>
            <person name="Nouioui I."/>
        </authorList>
    </citation>
    <scope>NUCLEOTIDE SEQUENCE [LARGE SCALE GENOMIC DNA]</scope>
    <source>
        <strain evidence="6">DSM 44917</strain>
    </source>
</reference>
<dbReference type="PANTHER" id="PTHR43464:SF19">
    <property type="entry name" value="UBIQUINONE BIOSYNTHESIS O-METHYLTRANSFERASE, MITOCHONDRIAL"/>
    <property type="match status" value="1"/>
</dbReference>
<dbReference type="CDD" id="cd02440">
    <property type="entry name" value="AdoMet_MTases"/>
    <property type="match status" value="1"/>
</dbReference>
<protein>
    <submittedName>
        <fullName evidence="5">Class I SAM-dependent methyltransferase</fullName>
        <ecNumber evidence="5">2.1.-.-</ecNumber>
    </submittedName>
</protein>